<dbReference type="EMBL" id="HBIE01033472">
    <property type="protein sequence ID" value="CAE0315225.1"/>
    <property type="molecule type" value="Transcribed_RNA"/>
</dbReference>
<sequence length="157" mass="18010">MSLASLVVSVHRLELHHHAIAVLVVLRSELIYNWHNIFEGFRPLLASGAIQFFIFTFSDANDSLIVATLLTQVLPHSCIVLVFLNGHERLVVLVWVIPPVELGKIFSLLFYEGSRRQHFFKAEKETLSDWVAHLWGRDKCCEHRKRQLVICGPFHAS</sequence>
<evidence type="ECO:0000313" key="1">
    <source>
        <dbReference type="EMBL" id="CAE0315225.1"/>
    </source>
</evidence>
<name>A0A7S3I6V5_9SPIT</name>
<protein>
    <submittedName>
        <fullName evidence="1">Uncharacterized protein</fullName>
    </submittedName>
</protein>
<gene>
    <name evidence="1" type="ORF">FEHR0123_LOCUS10152</name>
</gene>
<organism evidence="1">
    <name type="scientific">Favella ehrenbergii</name>
    <dbReference type="NCBI Taxonomy" id="182087"/>
    <lineage>
        <taxon>Eukaryota</taxon>
        <taxon>Sar</taxon>
        <taxon>Alveolata</taxon>
        <taxon>Ciliophora</taxon>
        <taxon>Intramacronucleata</taxon>
        <taxon>Spirotrichea</taxon>
        <taxon>Choreotrichia</taxon>
        <taxon>Tintinnida</taxon>
        <taxon>Xystonellidae</taxon>
        <taxon>Favella</taxon>
    </lineage>
</organism>
<accession>A0A7S3I6V5</accession>
<proteinExistence type="predicted"/>
<reference evidence="1" key="1">
    <citation type="submission" date="2021-01" db="EMBL/GenBank/DDBJ databases">
        <authorList>
            <person name="Corre E."/>
            <person name="Pelletier E."/>
            <person name="Niang G."/>
            <person name="Scheremetjew M."/>
            <person name="Finn R."/>
            <person name="Kale V."/>
            <person name="Holt S."/>
            <person name="Cochrane G."/>
            <person name="Meng A."/>
            <person name="Brown T."/>
            <person name="Cohen L."/>
        </authorList>
    </citation>
    <scope>NUCLEOTIDE SEQUENCE</scope>
    <source>
        <strain evidence="1">Fehren 1</strain>
    </source>
</reference>
<dbReference type="AlphaFoldDB" id="A0A7S3I6V5"/>